<keyword evidence="11" id="KW-1185">Reference proteome</keyword>
<dbReference type="GO" id="GO:0019288">
    <property type="term" value="P:isopentenyl diphosphate biosynthetic process, methylerythritol 4-phosphate pathway"/>
    <property type="evidence" value="ECO:0007669"/>
    <property type="project" value="UniProtKB-UniRule"/>
</dbReference>
<keyword evidence="6 7" id="KW-0414">Isoprene biosynthesis</keyword>
<protein>
    <recommendedName>
        <fullName evidence="7">4-hydroxy-3-methylbut-2-en-1-yl diphosphate synthase (flavodoxin)</fullName>
        <ecNumber evidence="7">1.17.7.3</ecNumber>
    </recommendedName>
    <alternativeName>
        <fullName evidence="7">1-hydroxy-2-methyl-2-(E)-butenyl 4-diphosphate synthase</fullName>
    </alternativeName>
</protein>
<dbReference type="InterPro" id="IPR004588">
    <property type="entry name" value="IspG_bac-typ"/>
</dbReference>
<dbReference type="NCBIfam" id="NF001540">
    <property type="entry name" value="PRK00366.1"/>
    <property type="match status" value="1"/>
</dbReference>
<dbReference type="Proteomes" id="UP000472580">
    <property type="component" value="Unassembled WGS sequence"/>
</dbReference>
<keyword evidence="4 7" id="KW-0408">Iron</keyword>
<dbReference type="SUPFAM" id="SSF51717">
    <property type="entry name" value="Dihydropteroate synthetase-like"/>
    <property type="match status" value="1"/>
</dbReference>
<sequence>MNTEAKEPMKVQWLGNVVEIGAGRPVVVQSMTNTDTADVERSVAQVLELVRAGSELVRLTVNTPAAAKAIPEIRRRLDAAGCFVPLVGDFHYNGHKLLSEYPECAQALSKYRINPGNVGKGEKHAENFETMIRLALKYDKPIRIGVNWGSLDQDLLARMMSENQKLENPLSAKAVLREALVQSAVQSADAAVALGMKPSQIAISAKVSGVTDLIAVYRELKKRCGYILHLGLTEAGMGLKGTVSSTSALSVLLLEGIGDTIRVSLTPEPDQPRSAEVELACEILQALGMRSFTPQVVSCPGCGRTSSCLFQELAKQTQTYIKSRLPQWRKSYPGVENMTVAVMGCVVNGPGESRHANIGISLPGAGESPVSPVYMDGKKWGSLKGPTLSSDFHALLEDYVKRTYGKE</sequence>
<dbReference type="PANTHER" id="PTHR30454">
    <property type="entry name" value="4-HYDROXY-3-METHYLBUT-2-EN-1-YL DIPHOSPHATE SYNTHASE"/>
    <property type="match status" value="1"/>
</dbReference>
<feature type="binding site" evidence="7">
    <location>
        <position position="302"/>
    </location>
    <ligand>
        <name>[4Fe-4S] cluster</name>
        <dbReference type="ChEBI" id="CHEBI:49883"/>
    </ligand>
</feature>
<proteinExistence type="inferred from homology"/>
<dbReference type="Pfam" id="PF26540">
    <property type="entry name" value="GcpE_C"/>
    <property type="match status" value="1"/>
</dbReference>
<feature type="binding site" evidence="7">
    <location>
        <position position="352"/>
    </location>
    <ligand>
        <name>[4Fe-4S] cluster</name>
        <dbReference type="ChEBI" id="CHEBI:49883"/>
    </ligand>
</feature>
<evidence type="ECO:0000256" key="5">
    <source>
        <dbReference type="ARBA" id="ARBA00023014"/>
    </source>
</evidence>
<dbReference type="AlphaFoldDB" id="A0A6L6YKH9"/>
<dbReference type="GO" id="GO:0046429">
    <property type="term" value="F:4-hydroxy-3-methylbut-2-en-1-yl diphosphate synthase activity (ferredoxin)"/>
    <property type="evidence" value="ECO:0007669"/>
    <property type="project" value="UniProtKB-UniRule"/>
</dbReference>
<evidence type="ECO:0000256" key="6">
    <source>
        <dbReference type="ARBA" id="ARBA00023229"/>
    </source>
</evidence>
<dbReference type="GO" id="GO:0051539">
    <property type="term" value="F:4 iron, 4 sulfur cluster binding"/>
    <property type="evidence" value="ECO:0007669"/>
    <property type="project" value="UniProtKB-UniRule"/>
</dbReference>
<gene>
    <name evidence="7 10" type="primary">ispG</name>
    <name evidence="10" type="synonym">gcpE</name>
    <name evidence="10" type="ORF">E5987_08650</name>
</gene>
<evidence type="ECO:0000259" key="9">
    <source>
        <dbReference type="Pfam" id="PF26540"/>
    </source>
</evidence>
<dbReference type="HAMAP" id="MF_00159">
    <property type="entry name" value="IspG"/>
    <property type="match status" value="1"/>
</dbReference>
<keyword evidence="2 7" id="KW-0479">Metal-binding</keyword>
<dbReference type="RefSeq" id="WP_160335695.1">
    <property type="nucleotide sequence ID" value="NZ_CALPCR010000013.1"/>
</dbReference>
<dbReference type="PIRSF" id="PIRSF004640">
    <property type="entry name" value="IspG"/>
    <property type="match status" value="1"/>
</dbReference>
<dbReference type="InterPro" id="IPR045854">
    <property type="entry name" value="NO2/SO3_Rdtase_4Fe4S_sf"/>
</dbReference>
<dbReference type="EMBL" id="WSRP01000026">
    <property type="protein sequence ID" value="MVX57269.1"/>
    <property type="molecule type" value="Genomic_DNA"/>
</dbReference>
<feature type="binding site" evidence="7">
    <location>
        <position position="299"/>
    </location>
    <ligand>
        <name>[4Fe-4S] cluster</name>
        <dbReference type="ChEBI" id="CHEBI:49883"/>
    </ligand>
</feature>
<comment type="similarity">
    <text evidence="7">Belongs to the IspG family.</text>
</comment>
<dbReference type="NCBIfam" id="TIGR00612">
    <property type="entry name" value="ispG_gcpE"/>
    <property type="match status" value="1"/>
</dbReference>
<reference evidence="10 11" key="1">
    <citation type="submission" date="2019-12" db="EMBL/GenBank/DDBJ databases">
        <title>Microbes associate with the intestines of laboratory mice.</title>
        <authorList>
            <person name="Navarre W."/>
            <person name="Wong E."/>
        </authorList>
    </citation>
    <scope>NUCLEOTIDE SEQUENCE [LARGE SCALE GENOMIC DNA]</scope>
    <source>
        <strain evidence="10 11">NM82_D38</strain>
    </source>
</reference>
<dbReference type="Pfam" id="PF04551">
    <property type="entry name" value="GcpE"/>
    <property type="match status" value="1"/>
</dbReference>
<evidence type="ECO:0000256" key="3">
    <source>
        <dbReference type="ARBA" id="ARBA00023002"/>
    </source>
</evidence>
<evidence type="ECO:0000256" key="2">
    <source>
        <dbReference type="ARBA" id="ARBA00022723"/>
    </source>
</evidence>
<feature type="domain" description="IspG TIM-barrel" evidence="8">
    <location>
        <begin position="18"/>
        <end position="278"/>
    </location>
</feature>
<keyword evidence="3 7" id="KW-0560">Oxidoreductase</keyword>
<dbReference type="FunFam" id="3.30.413.10:FF:000012">
    <property type="entry name" value="4-hydroxy-3-methylbut-2-en-1-yl diphosphate synthase (flavodoxin)"/>
    <property type="match status" value="1"/>
</dbReference>
<evidence type="ECO:0000256" key="1">
    <source>
        <dbReference type="ARBA" id="ARBA00022485"/>
    </source>
</evidence>
<evidence type="ECO:0000256" key="4">
    <source>
        <dbReference type="ARBA" id="ARBA00023004"/>
    </source>
</evidence>
<dbReference type="Gene3D" id="3.30.413.10">
    <property type="entry name" value="Sulfite Reductase Hemoprotein, domain 1"/>
    <property type="match status" value="1"/>
</dbReference>
<dbReference type="GO" id="GO:0005506">
    <property type="term" value="F:iron ion binding"/>
    <property type="evidence" value="ECO:0007669"/>
    <property type="project" value="InterPro"/>
</dbReference>
<comment type="catalytic activity">
    <reaction evidence="7">
        <text>(2E)-4-hydroxy-3-methylbut-2-enyl diphosphate + oxidized [flavodoxin] + H2O + 2 H(+) = 2-C-methyl-D-erythritol 2,4-cyclic diphosphate + reduced [flavodoxin]</text>
        <dbReference type="Rhea" id="RHEA:43604"/>
        <dbReference type="Rhea" id="RHEA-COMP:10622"/>
        <dbReference type="Rhea" id="RHEA-COMP:10623"/>
        <dbReference type="ChEBI" id="CHEBI:15377"/>
        <dbReference type="ChEBI" id="CHEBI:15378"/>
        <dbReference type="ChEBI" id="CHEBI:57618"/>
        <dbReference type="ChEBI" id="CHEBI:58210"/>
        <dbReference type="ChEBI" id="CHEBI:58483"/>
        <dbReference type="ChEBI" id="CHEBI:128753"/>
        <dbReference type="EC" id="1.17.7.3"/>
    </reaction>
</comment>
<comment type="caution">
    <text evidence="10">The sequence shown here is derived from an EMBL/GenBank/DDBJ whole genome shotgun (WGS) entry which is preliminary data.</text>
</comment>
<dbReference type="EC" id="1.17.7.3" evidence="7"/>
<dbReference type="PANTHER" id="PTHR30454:SF0">
    <property type="entry name" value="4-HYDROXY-3-METHYLBUT-2-EN-1-YL DIPHOSPHATE SYNTHASE (FERREDOXIN), CHLOROPLASTIC"/>
    <property type="match status" value="1"/>
</dbReference>
<dbReference type="GO" id="GO:0141197">
    <property type="term" value="F:4-hydroxy-3-methylbut-2-enyl-diphosphate synthase activity (flavodoxin)"/>
    <property type="evidence" value="ECO:0007669"/>
    <property type="project" value="UniProtKB-EC"/>
</dbReference>
<feature type="binding site" evidence="7">
    <location>
        <position position="345"/>
    </location>
    <ligand>
        <name>[4Fe-4S] cluster</name>
        <dbReference type="ChEBI" id="CHEBI:49883"/>
    </ligand>
</feature>
<accession>A0A6L6YKH9</accession>
<comment type="function">
    <text evidence="7">Converts 2C-methyl-D-erythritol 2,4-cyclodiphosphate (ME-2,4cPP) into 1-hydroxy-2-methyl-2-(E)-butenyl 4-diphosphate.</text>
</comment>
<dbReference type="InterPro" id="IPR016425">
    <property type="entry name" value="IspG_bac"/>
</dbReference>
<comment type="cofactor">
    <cofactor evidence="7">
        <name>[4Fe-4S] cluster</name>
        <dbReference type="ChEBI" id="CHEBI:49883"/>
    </cofactor>
    <text evidence="7">Binds 1 [4Fe-4S] cluster.</text>
</comment>
<organism evidence="10 11">
    <name type="scientific">Parasutterella muris</name>
    <dbReference type="NCBI Taxonomy" id="2565572"/>
    <lineage>
        <taxon>Bacteria</taxon>
        <taxon>Pseudomonadati</taxon>
        <taxon>Pseudomonadota</taxon>
        <taxon>Betaproteobacteria</taxon>
        <taxon>Burkholderiales</taxon>
        <taxon>Sutterellaceae</taxon>
        <taxon>Parasutterella</taxon>
    </lineage>
</organism>
<dbReference type="InterPro" id="IPR011005">
    <property type="entry name" value="Dihydropteroate_synth-like_sf"/>
</dbReference>
<dbReference type="Gene3D" id="3.20.20.20">
    <property type="entry name" value="Dihydropteroate synthase-like"/>
    <property type="match status" value="1"/>
</dbReference>
<name>A0A6L6YKH9_9BURK</name>
<keyword evidence="1 7" id="KW-0004">4Fe-4S</keyword>
<dbReference type="InterPro" id="IPR058578">
    <property type="entry name" value="IspG_TIM"/>
</dbReference>
<dbReference type="OrthoDB" id="9803214at2"/>
<evidence type="ECO:0000256" key="7">
    <source>
        <dbReference type="HAMAP-Rule" id="MF_00159"/>
    </source>
</evidence>
<keyword evidence="5 7" id="KW-0411">Iron-sulfur</keyword>
<comment type="pathway">
    <text evidence="7">Isoprenoid biosynthesis; isopentenyl diphosphate biosynthesis via DXP pathway; isopentenyl diphosphate from 1-deoxy-D-xylulose 5-phosphate: step 5/6.</text>
</comment>
<evidence type="ECO:0000313" key="11">
    <source>
        <dbReference type="Proteomes" id="UP000472580"/>
    </source>
</evidence>
<evidence type="ECO:0000259" key="8">
    <source>
        <dbReference type="Pfam" id="PF04551"/>
    </source>
</evidence>
<feature type="domain" description="IspG C-terminal" evidence="9">
    <location>
        <begin position="295"/>
        <end position="395"/>
    </location>
</feature>
<evidence type="ECO:0000313" key="10">
    <source>
        <dbReference type="EMBL" id="MVX57269.1"/>
    </source>
</evidence>
<dbReference type="UniPathway" id="UPA00056">
    <property type="reaction ID" value="UER00096"/>
</dbReference>
<dbReference type="GO" id="GO:0016114">
    <property type="term" value="P:terpenoid biosynthetic process"/>
    <property type="evidence" value="ECO:0007669"/>
    <property type="project" value="InterPro"/>
</dbReference>
<dbReference type="InterPro" id="IPR058579">
    <property type="entry name" value="IspG_C"/>
</dbReference>